<accession>A0A0G4I0D2</accession>
<dbReference type="InterPro" id="IPR021109">
    <property type="entry name" value="Peptidase_aspartic_dom_sf"/>
</dbReference>
<gene>
    <name evidence="1" type="ORF">Cvel_9912</name>
</gene>
<organism evidence="1">
    <name type="scientific">Chromera velia CCMP2878</name>
    <dbReference type="NCBI Taxonomy" id="1169474"/>
    <lineage>
        <taxon>Eukaryota</taxon>
        <taxon>Sar</taxon>
        <taxon>Alveolata</taxon>
        <taxon>Colpodellida</taxon>
        <taxon>Chromeraceae</taxon>
        <taxon>Chromera</taxon>
    </lineage>
</organism>
<dbReference type="SUPFAM" id="SSF50630">
    <property type="entry name" value="Acid proteases"/>
    <property type="match status" value="1"/>
</dbReference>
<dbReference type="EMBL" id="CDMZ01004622">
    <property type="protein sequence ID" value="CEM50297.1"/>
    <property type="molecule type" value="Genomic_DNA"/>
</dbReference>
<dbReference type="Pfam" id="PF08284">
    <property type="entry name" value="RVP_2"/>
    <property type="match status" value="1"/>
</dbReference>
<dbReference type="InterPro" id="IPR043502">
    <property type="entry name" value="DNA/RNA_pol_sf"/>
</dbReference>
<evidence type="ECO:0000313" key="1">
    <source>
        <dbReference type="EMBL" id="CEM50297.1"/>
    </source>
</evidence>
<dbReference type="Gene3D" id="3.30.70.270">
    <property type="match status" value="1"/>
</dbReference>
<dbReference type="PhylomeDB" id="A0A0G4I0D2"/>
<proteinExistence type="predicted"/>
<dbReference type="InterPro" id="IPR032567">
    <property type="entry name" value="RTL1-rel"/>
</dbReference>
<dbReference type="AlphaFoldDB" id="A0A0G4I0D2"/>
<dbReference type="CDD" id="cd01647">
    <property type="entry name" value="RT_LTR"/>
    <property type="match status" value="1"/>
</dbReference>
<dbReference type="PANTHER" id="PTHR15503:SF45">
    <property type="entry name" value="RNA-DIRECTED DNA POLYMERASE HOMOLOG"/>
    <property type="match status" value="1"/>
</dbReference>
<dbReference type="Gene3D" id="3.10.10.10">
    <property type="entry name" value="HIV Type 1 Reverse Transcriptase, subunit A, domain 1"/>
    <property type="match status" value="1"/>
</dbReference>
<dbReference type="PANTHER" id="PTHR15503">
    <property type="entry name" value="LDOC1 RELATED"/>
    <property type="match status" value="1"/>
</dbReference>
<reference evidence="1" key="1">
    <citation type="submission" date="2014-11" db="EMBL/GenBank/DDBJ databases">
        <authorList>
            <person name="Otto D Thomas"/>
            <person name="Naeem Raeece"/>
        </authorList>
    </citation>
    <scope>NUCLEOTIDE SEQUENCE</scope>
</reference>
<protein>
    <recommendedName>
        <fullName evidence="2">Reverse transcriptase domain-containing protein</fullName>
    </recommendedName>
</protein>
<evidence type="ECO:0008006" key="2">
    <source>
        <dbReference type="Google" id="ProtNLM"/>
    </source>
</evidence>
<name>A0A0G4I0D2_9ALVE</name>
<dbReference type="CDD" id="cd00303">
    <property type="entry name" value="retropepsin_like"/>
    <property type="match status" value="1"/>
</dbReference>
<dbReference type="InterPro" id="IPR043128">
    <property type="entry name" value="Rev_trsase/Diguanyl_cyclase"/>
</dbReference>
<dbReference type="VEuPathDB" id="CryptoDB:Cvel_9912"/>
<dbReference type="Gene3D" id="2.40.70.10">
    <property type="entry name" value="Acid Proteases"/>
    <property type="match status" value="1"/>
</dbReference>
<sequence>MNIEGEQPTDPYVYDQANMIGTANADGKVKMIRFQGTVEGIPVRVLLDCGVGETFLSAKFTHDKCLPIKKMQSLRQCRGAIKGENGQTVVTMVSEYTSPLAFSIQGYHQRMKFTLADLNDDYDVYLGMKWLIEHEPRVHWGKGEVEMVGEYQDIFYDEILKLSPRWSVKFTIDLEPGHPPPARPPYRLSFGELDEMRRQLDDLLAKGFIRPSVSSFAAPAFFVVQKDGSLRMCIDYYAINKITIKDKYVMPRPEELLDRLHGAKIFSVLDMW</sequence>
<dbReference type="SUPFAM" id="SSF56672">
    <property type="entry name" value="DNA/RNA polymerases"/>
    <property type="match status" value="1"/>
</dbReference>